<dbReference type="EMBL" id="FUXA01000009">
    <property type="protein sequence ID" value="SJZ81095.1"/>
    <property type="molecule type" value="Genomic_DNA"/>
</dbReference>
<dbReference type="AlphaFoldDB" id="A0A1T4NPQ8"/>
<protein>
    <submittedName>
        <fullName evidence="1">Uncharacterized protein</fullName>
    </submittedName>
</protein>
<dbReference type="Proteomes" id="UP000189857">
    <property type="component" value="Unassembled WGS sequence"/>
</dbReference>
<accession>A0A1T4NPQ8</accession>
<proteinExistence type="predicted"/>
<dbReference type="RefSeq" id="WP_078787503.1">
    <property type="nucleotide sequence ID" value="NZ_FMTO01000008.1"/>
</dbReference>
<evidence type="ECO:0000313" key="1">
    <source>
        <dbReference type="EMBL" id="SJZ81095.1"/>
    </source>
</evidence>
<gene>
    <name evidence="1" type="ORF">SAMN02745110_01667</name>
</gene>
<keyword evidence="2" id="KW-1185">Reference proteome</keyword>
<reference evidence="1 2" key="1">
    <citation type="submission" date="2017-02" db="EMBL/GenBank/DDBJ databases">
        <authorList>
            <person name="Peterson S.W."/>
        </authorList>
    </citation>
    <scope>NUCLEOTIDE SEQUENCE [LARGE SCALE GENOMIC DNA]</scope>
    <source>
        <strain evidence="1 2">ATCC 17233</strain>
    </source>
</reference>
<evidence type="ECO:0000313" key="2">
    <source>
        <dbReference type="Proteomes" id="UP000189857"/>
    </source>
</evidence>
<sequence>MDIKATIDSIVKKIKGDPAIADKFKKDPEKTVEEVAGVDIPDGMLDKVVEGVKGALAGGDKGSIVDKIKNLF</sequence>
<organism evidence="1 2">
    <name type="scientific">Eubacterium ruminantium</name>
    <dbReference type="NCBI Taxonomy" id="42322"/>
    <lineage>
        <taxon>Bacteria</taxon>
        <taxon>Bacillati</taxon>
        <taxon>Bacillota</taxon>
        <taxon>Clostridia</taxon>
        <taxon>Eubacteriales</taxon>
        <taxon>Eubacteriaceae</taxon>
        <taxon>Eubacterium</taxon>
    </lineage>
</organism>
<dbReference type="OrthoDB" id="2060061at2"/>
<name>A0A1T4NPQ8_9FIRM</name>